<sequence>MKQGQVIGNRYEIIRHLGSGGMATVYLAYDPILEREVAIKFLRIGTSDMDDATRRFKREAMSISEVNHPNIVNIYDVGDDDDGHYIVMEYIEGIDLKQFIRKNHPISKETYQGIMMQILAGVECAHRKGIIHRDLKPQNIMIKPDGQVKIMDFGIALVSTETSITQTNTIIGSVHYLSPEQARGSMASYQSDIYSLGIVSFEMLTGQVPFDGESAVSIAIQHFQESLPDINQFRSDIPQAMQNVIMKATAKEANERYQTCEQMRQDLATCLDPSRANEPPFTPSLMKNETIVMAKDAIEKQITDETKVTPQAKPEPKETAQATKAMPIGAGLASQKAEAQSEPKVKAAPPKASSRPKRRWPWFIGGLLAILLLLGVFVFGQGQSQPVPDLTNMTEDQARNSLVNNGFSLGESHQEYSDQVESGRVIRTDPSSGRKVKADQPIDLYISQGKEPIEIPNYQGQTLEQAKKDAEKKGFSVSSEEVYSEEVEKGKVISQNPAPGSSVVASETNLHLVVSLGKEPLTMANLQGLNQAGVQQYAQSVGLNVSFNEANSDSVAKGLVVSQSIAPGTNFNRGANLTVTLSLGPEEEPTHSFRHTITIPYKGKRSRGDSDSESTSQRQAANDIEIYIDDLNHSYNEVADHFTITDDKSYTLSFETEPNKTARFKVVRDGKTILENRVKPGDD</sequence>
<dbReference type="AlphaFoldDB" id="A0A5N1BZ63"/>
<evidence type="ECO:0000256" key="4">
    <source>
        <dbReference type="ARBA" id="ARBA00022741"/>
    </source>
</evidence>
<evidence type="ECO:0000256" key="1">
    <source>
        <dbReference type="ARBA" id="ARBA00012513"/>
    </source>
</evidence>
<reference evidence="15" key="1">
    <citation type="submission" date="2019-09" db="EMBL/GenBank/DDBJ databases">
        <title>Draft genome sequence assemblies of isolates from the urinary tract.</title>
        <authorList>
            <person name="Mores C.R."/>
            <person name="Putonti C."/>
            <person name="Wolfe A.J."/>
        </authorList>
    </citation>
    <scope>NUCLEOTIDE SEQUENCE [LARGE SCALE GENOMIC DNA]</scope>
    <source>
        <strain evidence="15">UMB8614</strain>
    </source>
</reference>
<evidence type="ECO:0000256" key="10">
    <source>
        <dbReference type="SAM" id="MobiDB-lite"/>
    </source>
</evidence>
<gene>
    <name evidence="14" type="primary">pknB</name>
    <name evidence="14" type="ORF">F6I34_00270</name>
</gene>
<dbReference type="PANTHER" id="PTHR43289:SF34">
    <property type="entry name" value="SERINE_THREONINE-PROTEIN KINASE YBDM-RELATED"/>
    <property type="match status" value="1"/>
</dbReference>
<evidence type="ECO:0000256" key="11">
    <source>
        <dbReference type="SAM" id="Phobius"/>
    </source>
</evidence>
<accession>A0A5N1BZ63</accession>
<evidence type="ECO:0000256" key="7">
    <source>
        <dbReference type="ARBA" id="ARBA00047899"/>
    </source>
</evidence>
<comment type="caution">
    <text evidence="14">The sequence shown here is derived from an EMBL/GenBank/DDBJ whole genome shotgun (WGS) entry which is preliminary data.</text>
</comment>
<feature type="binding site" evidence="9">
    <location>
        <position position="40"/>
    </location>
    <ligand>
        <name>ATP</name>
        <dbReference type="ChEBI" id="CHEBI:30616"/>
    </ligand>
</feature>
<dbReference type="InterPro" id="IPR017441">
    <property type="entry name" value="Protein_kinase_ATP_BS"/>
</dbReference>
<name>A0A5N1BZ63_9LACT</name>
<dbReference type="FunFam" id="3.30.200.20:FF:000035">
    <property type="entry name" value="Serine/threonine protein kinase Stk1"/>
    <property type="match status" value="1"/>
</dbReference>
<keyword evidence="4 9" id="KW-0547">Nucleotide-binding</keyword>
<evidence type="ECO:0000256" key="6">
    <source>
        <dbReference type="ARBA" id="ARBA00022840"/>
    </source>
</evidence>
<dbReference type="Gene3D" id="1.10.510.10">
    <property type="entry name" value="Transferase(Phosphotransferase) domain 1"/>
    <property type="match status" value="1"/>
</dbReference>
<dbReference type="PROSITE" id="PS00108">
    <property type="entry name" value="PROTEIN_KINASE_ST"/>
    <property type="match status" value="1"/>
</dbReference>
<dbReference type="EMBL" id="VYVN01000001">
    <property type="protein sequence ID" value="KAA9242633.1"/>
    <property type="molecule type" value="Genomic_DNA"/>
</dbReference>
<dbReference type="FunFam" id="1.10.510.10:FF:000021">
    <property type="entry name" value="Serine/threonine protein kinase"/>
    <property type="match status" value="1"/>
</dbReference>
<comment type="catalytic activity">
    <reaction evidence="8">
        <text>L-seryl-[protein] + ATP = O-phospho-L-seryl-[protein] + ADP + H(+)</text>
        <dbReference type="Rhea" id="RHEA:17989"/>
        <dbReference type="Rhea" id="RHEA-COMP:9863"/>
        <dbReference type="Rhea" id="RHEA-COMP:11604"/>
        <dbReference type="ChEBI" id="CHEBI:15378"/>
        <dbReference type="ChEBI" id="CHEBI:29999"/>
        <dbReference type="ChEBI" id="CHEBI:30616"/>
        <dbReference type="ChEBI" id="CHEBI:83421"/>
        <dbReference type="ChEBI" id="CHEBI:456216"/>
        <dbReference type="EC" id="2.7.11.1"/>
    </reaction>
</comment>
<dbReference type="PROSITE" id="PS50011">
    <property type="entry name" value="PROTEIN_KINASE_DOM"/>
    <property type="match status" value="1"/>
</dbReference>
<dbReference type="Pfam" id="PF03793">
    <property type="entry name" value="PASTA"/>
    <property type="match status" value="3"/>
</dbReference>
<evidence type="ECO:0000256" key="5">
    <source>
        <dbReference type="ARBA" id="ARBA00022777"/>
    </source>
</evidence>
<feature type="domain" description="PASTA" evidence="13">
    <location>
        <begin position="517"/>
        <end position="585"/>
    </location>
</feature>
<comment type="catalytic activity">
    <reaction evidence="7">
        <text>L-threonyl-[protein] + ATP = O-phospho-L-threonyl-[protein] + ADP + H(+)</text>
        <dbReference type="Rhea" id="RHEA:46608"/>
        <dbReference type="Rhea" id="RHEA-COMP:11060"/>
        <dbReference type="Rhea" id="RHEA-COMP:11605"/>
        <dbReference type="ChEBI" id="CHEBI:15378"/>
        <dbReference type="ChEBI" id="CHEBI:30013"/>
        <dbReference type="ChEBI" id="CHEBI:30616"/>
        <dbReference type="ChEBI" id="CHEBI:61977"/>
        <dbReference type="ChEBI" id="CHEBI:456216"/>
        <dbReference type="EC" id="2.7.11.1"/>
    </reaction>
</comment>
<dbReference type="InterPro" id="IPR011009">
    <property type="entry name" value="Kinase-like_dom_sf"/>
</dbReference>
<dbReference type="SUPFAM" id="SSF56112">
    <property type="entry name" value="Protein kinase-like (PK-like)"/>
    <property type="match status" value="1"/>
</dbReference>
<evidence type="ECO:0000256" key="3">
    <source>
        <dbReference type="ARBA" id="ARBA00022679"/>
    </source>
</evidence>
<dbReference type="PROSITE" id="PS51178">
    <property type="entry name" value="PASTA"/>
    <property type="match status" value="3"/>
</dbReference>
<keyword evidence="2" id="KW-0723">Serine/threonine-protein kinase</keyword>
<dbReference type="SMART" id="SM00220">
    <property type="entry name" value="S_TKc"/>
    <property type="match status" value="1"/>
</dbReference>
<dbReference type="GO" id="GO:0004674">
    <property type="term" value="F:protein serine/threonine kinase activity"/>
    <property type="evidence" value="ECO:0007669"/>
    <property type="project" value="UniProtKB-KW"/>
</dbReference>
<organism evidence="14 15">
    <name type="scientific">Aerococcus tenax</name>
    <dbReference type="NCBI Taxonomy" id="3078812"/>
    <lineage>
        <taxon>Bacteria</taxon>
        <taxon>Bacillati</taxon>
        <taxon>Bacillota</taxon>
        <taxon>Bacilli</taxon>
        <taxon>Lactobacillales</taxon>
        <taxon>Aerococcaceae</taxon>
        <taxon>Aerococcus</taxon>
    </lineage>
</organism>
<keyword evidence="11" id="KW-1133">Transmembrane helix</keyword>
<dbReference type="InterPro" id="IPR008271">
    <property type="entry name" value="Ser/Thr_kinase_AS"/>
</dbReference>
<dbReference type="Gene3D" id="3.30.10.20">
    <property type="match status" value="3"/>
</dbReference>
<feature type="transmembrane region" description="Helical" evidence="11">
    <location>
        <begin position="360"/>
        <end position="380"/>
    </location>
</feature>
<dbReference type="NCBIfam" id="NF033483">
    <property type="entry name" value="PknB_PASTA_kin"/>
    <property type="match status" value="1"/>
</dbReference>
<proteinExistence type="predicted"/>
<feature type="domain" description="PASTA" evidence="13">
    <location>
        <begin position="382"/>
        <end position="448"/>
    </location>
</feature>
<dbReference type="PANTHER" id="PTHR43289">
    <property type="entry name" value="MITOGEN-ACTIVATED PROTEIN KINASE KINASE KINASE 20-RELATED"/>
    <property type="match status" value="1"/>
</dbReference>
<keyword evidence="15" id="KW-1185">Reference proteome</keyword>
<evidence type="ECO:0000259" key="12">
    <source>
        <dbReference type="PROSITE" id="PS50011"/>
    </source>
</evidence>
<keyword evidence="11" id="KW-0812">Transmembrane</keyword>
<feature type="domain" description="PASTA" evidence="13">
    <location>
        <begin position="449"/>
        <end position="516"/>
    </location>
</feature>
<keyword evidence="6 9" id="KW-0067">ATP-binding</keyword>
<evidence type="ECO:0000313" key="15">
    <source>
        <dbReference type="Proteomes" id="UP000326476"/>
    </source>
</evidence>
<dbReference type="Gene3D" id="2.60.40.2560">
    <property type="match status" value="1"/>
</dbReference>
<evidence type="ECO:0000256" key="8">
    <source>
        <dbReference type="ARBA" id="ARBA00048679"/>
    </source>
</evidence>
<evidence type="ECO:0000259" key="13">
    <source>
        <dbReference type="PROSITE" id="PS51178"/>
    </source>
</evidence>
<dbReference type="EC" id="2.7.11.1" evidence="1"/>
<protein>
    <recommendedName>
        <fullName evidence="1">non-specific serine/threonine protein kinase</fullName>
        <ecNumber evidence="1">2.7.11.1</ecNumber>
    </recommendedName>
</protein>
<dbReference type="Pfam" id="PF00069">
    <property type="entry name" value="Pkinase"/>
    <property type="match status" value="1"/>
</dbReference>
<dbReference type="SMART" id="SM00740">
    <property type="entry name" value="PASTA"/>
    <property type="match status" value="3"/>
</dbReference>
<evidence type="ECO:0000256" key="9">
    <source>
        <dbReference type="PROSITE-ProRule" id="PRU10141"/>
    </source>
</evidence>
<keyword evidence="3" id="KW-0808">Transferase</keyword>
<dbReference type="CDD" id="cd14014">
    <property type="entry name" value="STKc_PknB_like"/>
    <property type="match status" value="1"/>
</dbReference>
<dbReference type="InterPro" id="IPR000719">
    <property type="entry name" value="Prot_kinase_dom"/>
</dbReference>
<dbReference type="Gene3D" id="3.30.200.20">
    <property type="entry name" value="Phosphorylase Kinase, domain 1"/>
    <property type="match status" value="1"/>
</dbReference>
<dbReference type="RefSeq" id="WP_111821329.1">
    <property type="nucleotide sequence ID" value="NZ_QMGY01000001.1"/>
</dbReference>
<dbReference type="Proteomes" id="UP000326476">
    <property type="component" value="Unassembled WGS sequence"/>
</dbReference>
<evidence type="ECO:0000313" key="14">
    <source>
        <dbReference type="EMBL" id="KAA9242633.1"/>
    </source>
</evidence>
<feature type="domain" description="Protein kinase" evidence="12">
    <location>
        <begin position="11"/>
        <end position="268"/>
    </location>
</feature>
<keyword evidence="5 14" id="KW-0418">Kinase</keyword>
<feature type="region of interest" description="Disordered" evidence="10">
    <location>
        <begin position="303"/>
        <end position="356"/>
    </location>
</feature>
<dbReference type="CDD" id="cd06577">
    <property type="entry name" value="PASTA_pknB"/>
    <property type="match status" value="3"/>
</dbReference>
<dbReference type="InterPro" id="IPR005543">
    <property type="entry name" value="PASTA_dom"/>
</dbReference>
<dbReference type="GO" id="GO:0005524">
    <property type="term" value="F:ATP binding"/>
    <property type="evidence" value="ECO:0007669"/>
    <property type="project" value="UniProtKB-UniRule"/>
</dbReference>
<keyword evidence="11" id="KW-0472">Membrane</keyword>
<evidence type="ECO:0000256" key="2">
    <source>
        <dbReference type="ARBA" id="ARBA00022527"/>
    </source>
</evidence>
<dbReference type="PROSITE" id="PS00107">
    <property type="entry name" value="PROTEIN_KINASE_ATP"/>
    <property type="match status" value="1"/>
</dbReference>
<feature type="region of interest" description="Disordered" evidence="10">
    <location>
        <begin position="601"/>
        <end position="620"/>
    </location>
</feature>